<evidence type="ECO:0000256" key="2">
    <source>
        <dbReference type="ARBA" id="ARBA00022531"/>
    </source>
</evidence>
<dbReference type="Gene3D" id="3.40.50.720">
    <property type="entry name" value="NAD(P)-binding Rossmann-like Domain"/>
    <property type="match status" value="1"/>
</dbReference>
<name>A0A2P6TSQ1_CHLSO</name>
<dbReference type="GO" id="GO:0015979">
    <property type="term" value="P:photosynthesis"/>
    <property type="evidence" value="ECO:0007669"/>
    <property type="project" value="UniProtKB-KW"/>
</dbReference>
<evidence type="ECO:0000256" key="1">
    <source>
        <dbReference type="ARBA" id="ARBA00004474"/>
    </source>
</evidence>
<dbReference type="STRING" id="3076.A0A2P6TSQ1"/>
<keyword evidence="4" id="KW-0604">Photosystem II</keyword>
<dbReference type="EMBL" id="LHPG02000007">
    <property type="protein sequence ID" value="PRW57076.1"/>
    <property type="molecule type" value="Genomic_DNA"/>
</dbReference>
<comment type="caution">
    <text evidence="6">The sequence shown here is derived from an EMBL/GenBank/DDBJ whole genome shotgun (WGS) entry which is preliminary data.</text>
</comment>
<keyword evidence="2" id="KW-0602">Photosynthesis</keyword>
<evidence type="ECO:0000256" key="3">
    <source>
        <dbReference type="ARBA" id="ARBA00022640"/>
    </source>
</evidence>
<dbReference type="CDD" id="cd05243">
    <property type="entry name" value="SDR_a5"/>
    <property type="match status" value="1"/>
</dbReference>
<evidence type="ECO:0000313" key="7">
    <source>
        <dbReference type="Proteomes" id="UP000239899"/>
    </source>
</evidence>
<keyword evidence="3" id="KW-0934">Plastid</keyword>
<keyword evidence="7" id="KW-1185">Reference proteome</keyword>
<feature type="domain" description="NmrA-like" evidence="5">
    <location>
        <begin position="75"/>
        <end position="311"/>
    </location>
</feature>
<gene>
    <name evidence="6" type="ORF">C2E21_3937</name>
</gene>
<sequence>MACACAAVATPATGARASSTRRSPAVPSSSVAAARWQTRQVFRAVERSSRQAVAPRCQAAAADAAKASGGTPVPKNAILVIGATGTLGRQVVRRALDEGYEVRCIVRPRLTPADFLRDWGATTVQADLTDPSSLPAALVGVSTVIDCATARPEESTDKVDWEGKVALIQCAQAMGIQRYIFCSILHCDKHPEVPLMNIKHCTEQYLAASGLNYTIFRLCGFMQAIIGNYAVPILEEKPVWGTTDQTRTAYLDTQDVARMIMAALRSDAAVGRTLPLAGPKAWSTEEVIALCEKLADCDAEVRNVPVWLLKGTRSVLRSFQWATDAADRLAFAEVLSSNETFAADMTETYRVLGVDPASVTTLDAYLQEYFTAILKKLKEVGASSKQTNFYV</sequence>
<comment type="subcellular location">
    <subcellularLocation>
        <location evidence="1">Plastid</location>
    </subcellularLocation>
</comment>
<dbReference type="Pfam" id="PF05368">
    <property type="entry name" value="NmrA"/>
    <property type="match status" value="1"/>
</dbReference>
<protein>
    <submittedName>
        <fullName evidence="6">NAD(P)-binding Rossmann-fold superfamily</fullName>
    </submittedName>
</protein>
<dbReference type="PANTHER" id="PTHR47128">
    <property type="match status" value="1"/>
</dbReference>
<dbReference type="OrthoDB" id="419598at2759"/>
<dbReference type="InterPro" id="IPR044256">
    <property type="entry name" value="HCF244-like"/>
</dbReference>
<proteinExistence type="predicted"/>
<dbReference type="Proteomes" id="UP000239899">
    <property type="component" value="Unassembled WGS sequence"/>
</dbReference>
<reference evidence="6 7" key="1">
    <citation type="journal article" date="2018" name="Plant J.">
        <title>Genome sequences of Chlorella sorokiniana UTEX 1602 and Micractinium conductrix SAG 241.80: implications to maltose excretion by a green alga.</title>
        <authorList>
            <person name="Arriola M.B."/>
            <person name="Velmurugan N."/>
            <person name="Zhang Y."/>
            <person name="Plunkett M.H."/>
            <person name="Hondzo H."/>
            <person name="Barney B.M."/>
        </authorList>
    </citation>
    <scope>NUCLEOTIDE SEQUENCE [LARGE SCALE GENOMIC DNA]</scope>
    <source>
        <strain evidence="7">UTEX 1602</strain>
    </source>
</reference>
<dbReference type="GO" id="GO:0009536">
    <property type="term" value="C:plastid"/>
    <property type="evidence" value="ECO:0007669"/>
    <property type="project" value="UniProtKB-SubCell"/>
</dbReference>
<evidence type="ECO:0000259" key="5">
    <source>
        <dbReference type="Pfam" id="PF05368"/>
    </source>
</evidence>
<organism evidence="6 7">
    <name type="scientific">Chlorella sorokiniana</name>
    <name type="common">Freshwater green alga</name>
    <dbReference type="NCBI Taxonomy" id="3076"/>
    <lineage>
        <taxon>Eukaryota</taxon>
        <taxon>Viridiplantae</taxon>
        <taxon>Chlorophyta</taxon>
        <taxon>core chlorophytes</taxon>
        <taxon>Trebouxiophyceae</taxon>
        <taxon>Chlorellales</taxon>
        <taxon>Chlorellaceae</taxon>
        <taxon>Chlorella clade</taxon>
        <taxon>Chlorella</taxon>
    </lineage>
</organism>
<dbReference type="GO" id="GO:0009523">
    <property type="term" value="C:photosystem II"/>
    <property type="evidence" value="ECO:0007669"/>
    <property type="project" value="UniProtKB-KW"/>
</dbReference>
<dbReference type="InterPro" id="IPR036291">
    <property type="entry name" value="NAD(P)-bd_dom_sf"/>
</dbReference>
<dbReference type="AlphaFoldDB" id="A0A2P6TSQ1"/>
<dbReference type="PANTHER" id="PTHR47128:SF2">
    <property type="entry name" value="PROTEIN HIGH CHLOROPHYLL FLUORESCENCE PHENOTYPE 244, CHLOROPLASTIC"/>
    <property type="match status" value="1"/>
</dbReference>
<dbReference type="SUPFAM" id="SSF51735">
    <property type="entry name" value="NAD(P)-binding Rossmann-fold domains"/>
    <property type="match status" value="1"/>
</dbReference>
<evidence type="ECO:0000256" key="4">
    <source>
        <dbReference type="ARBA" id="ARBA00023276"/>
    </source>
</evidence>
<dbReference type="InterPro" id="IPR008030">
    <property type="entry name" value="NmrA-like"/>
</dbReference>
<evidence type="ECO:0000313" key="6">
    <source>
        <dbReference type="EMBL" id="PRW57076.1"/>
    </source>
</evidence>
<accession>A0A2P6TSQ1</accession>